<proteinExistence type="predicted"/>
<dbReference type="GO" id="GO:0032259">
    <property type="term" value="P:methylation"/>
    <property type="evidence" value="ECO:0007669"/>
    <property type="project" value="UniProtKB-KW"/>
</dbReference>
<accession>A0A1V0RJ40</accession>
<organism evidence="2 3">
    <name type="scientific">Roseovarius mucosus</name>
    <dbReference type="NCBI Taxonomy" id="215743"/>
    <lineage>
        <taxon>Bacteria</taxon>
        <taxon>Pseudomonadati</taxon>
        <taxon>Pseudomonadota</taxon>
        <taxon>Alphaproteobacteria</taxon>
        <taxon>Rhodobacterales</taxon>
        <taxon>Roseobacteraceae</taxon>
        <taxon>Roseovarius</taxon>
    </lineage>
</organism>
<dbReference type="Pfam" id="PF18135">
    <property type="entry name" value="Type_ISP_C"/>
    <property type="match status" value="1"/>
</dbReference>
<protein>
    <submittedName>
        <fullName evidence="2">DNA methyltransferase</fullName>
    </submittedName>
</protein>
<reference evidence="2 3" key="1">
    <citation type="submission" date="2017-03" db="EMBL/GenBank/DDBJ databases">
        <title>Genome Sequence of Roseovarius mucosus strain SMR3 Isolated from a culture of the Diatom Skeletonema marinoi.</title>
        <authorList>
            <person name="Topel M."/>
            <person name="Pinder M."/>
            <person name="Johansson O.N."/>
            <person name="Kourtchenko O."/>
            <person name="Godhe A."/>
            <person name="Clarke A.K."/>
        </authorList>
    </citation>
    <scope>NUCLEOTIDE SEQUENCE [LARGE SCALE GENOMIC DNA]</scope>
    <source>
        <strain evidence="2 3">SMR3</strain>
    </source>
</reference>
<dbReference type="KEGG" id="rmm:ROSMUCSMR3_00272"/>
<dbReference type="EMBL" id="CP020474">
    <property type="protein sequence ID" value="ARE81780.1"/>
    <property type="molecule type" value="Genomic_DNA"/>
</dbReference>
<dbReference type="RefSeq" id="WP_198385563.1">
    <property type="nucleotide sequence ID" value="NZ_CP020474.1"/>
</dbReference>
<dbReference type="GO" id="GO:0008168">
    <property type="term" value="F:methyltransferase activity"/>
    <property type="evidence" value="ECO:0007669"/>
    <property type="project" value="UniProtKB-KW"/>
</dbReference>
<gene>
    <name evidence="2" type="ORF">ROSMUCSMR3_00272</name>
</gene>
<name>A0A1V0RJ40_9RHOB</name>
<evidence type="ECO:0000259" key="1">
    <source>
        <dbReference type="Pfam" id="PF18135"/>
    </source>
</evidence>
<keyword evidence="2" id="KW-0489">Methyltransferase</keyword>
<evidence type="ECO:0000313" key="3">
    <source>
        <dbReference type="Proteomes" id="UP000192273"/>
    </source>
</evidence>
<dbReference type="InterPro" id="IPR041635">
    <property type="entry name" value="Type_ISP_LLaBIII_C"/>
</dbReference>
<feature type="domain" description="Type ISP restriction-modification enzyme LLaBIII C-terminal specificity" evidence="1">
    <location>
        <begin position="3"/>
        <end position="73"/>
    </location>
</feature>
<sequence length="106" mass="12104">MLKADKDAGTITLDSETTLSGIPEACWDYKLGNRSGLEWILDQYKEKTPKDPTIREKFNTYKFADYREQVIDLITRVTRVSVETMAITEAMKAAKRESNPEVVAQE</sequence>
<evidence type="ECO:0000313" key="2">
    <source>
        <dbReference type="EMBL" id="ARE81780.1"/>
    </source>
</evidence>
<dbReference type="Proteomes" id="UP000192273">
    <property type="component" value="Chromosome"/>
</dbReference>
<dbReference type="AlphaFoldDB" id="A0A1V0RJ40"/>
<keyword evidence="2" id="KW-0808">Transferase</keyword>
<keyword evidence="3" id="KW-1185">Reference proteome</keyword>